<dbReference type="Gene3D" id="2.40.10.240">
    <property type="entry name" value="QueA-like"/>
    <property type="match status" value="1"/>
</dbReference>
<evidence type="ECO:0000256" key="1">
    <source>
        <dbReference type="ARBA" id="ARBA00022490"/>
    </source>
</evidence>
<organism evidence="6 7">
    <name type="scientific">Haoranjiania flava</name>
    <dbReference type="NCBI Taxonomy" id="1856322"/>
    <lineage>
        <taxon>Bacteria</taxon>
        <taxon>Pseudomonadati</taxon>
        <taxon>Bacteroidota</taxon>
        <taxon>Chitinophagia</taxon>
        <taxon>Chitinophagales</taxon>
        <taxon>Chitinophagaceae</taxon>
        <taxon>Haoranjiania</taxon>
    </lineage>
</organism>
<keyword evidence="3 5" id="KW-0949">S-adenosyl-L-methionine</keyword>
<dbReference type="Gene3D" id="3.40.1780.10">
    <property type="entry name" value="QueA-like"/>
    <property type="match status" value="2"/>
</dbReference>
<evidence type="ECO:0000313" key="7">
    <source>
        <dbReference type="Proteomes" id="UP001209317"/>
    </source>
</evidence>
<accession>A0AAE3IPU0</accession>
<dbReference type="RefSeq" id="WP_263038637.1">
    <property type="nucleotide sequence ID" value="NZ_JAOTPL010000019.1"/>
</dbReference>
<evidence type="ECO:0000256" key="2">
    <source>
        <dbReference type="ARBA" id="ARBA00022679"/>
    </source>
</evidence>
<comment type="subcellular location">
    <subcellularLocation>
        <location evidence="5">Cytoplasm</location>
    </subcellularLocation>
</comment>
<evidence type="ECO:0000256" key="5">
    <source>
        <dbReference type="HAMAP-Rule" id="MF_00113"/>
    </source>
</evidence>
<protein>
    <recommendedName>
        <fullName evidence="5">S-adenosylmethionine:tRNA ribosyltransferase-isomerase</fullName>
        <ecNumber evidence="5">2.4.99.17</ecNumber>
    </recommendedName>
    <alternativeName>
        <fullName evidence="5">Queuosine biosynthesis protein QueA</fullName>
    </alternativeName>
</protein>
<dbReference type="PANTHER" id="PTHR30307">
    <property type="entry name" value="S-ADENOSYLMETHIONINE:TRNA RIBOSYLTRANSFERASE-ISOMERASE"/>
    <property type="match status" value="1"/>
</dbReference>
<dbReference type="GO" id="GO:0051075">
    <property type="term" value="F:S-adenosylmethionine:tRNA ribosyltransferase-isomerase activity"/>
    <property type="evidence" value="ECO:0007669"/>
    <property type="project" value="UniProtKB-EC"/>
</dbReference>
<dbReference type="InterPro" id="IPR042118">
    <property type="entry name" value="QueA_dom1"/>
</dbReference>
<dbReference type="EMBL" id="JAOTPL010000019">
    <property type="protein sequence ID" value="MCU7695150.1"/>
    <property type="molecule type" value="Genomic_DNA"/>
</dbReference>
<evidence type="ECO:0000313" key="6">
    <source>
        <dbReference type="EMBL" id="MCU7695150.1"/>
    </source>
</evidence>
<comment type="similarity">
    <text evidence="5">Belongs to the QueA family.</text>
</comment>
<dbReference type="PANTHER" id="PTHR30307:SF0">
    <property type="entry name" value="S-ADENOSYLMETHIONINE:TRNA RIBOSYLTRANSFERASE-ISOMERASE"/>
    <property type="match status" value="1"/>
</dbReference>
<dbReference type="InterPro" id="IPR003699">
    <property type="entry name" value="QueA"/>
</dbReference>
<comment type="function">
    <text evidence="5">Transfers and isomerizes the ribose moiety from AdoMet to the 7-aminomethyl group of 7-deazaguanine (preQ1-tRNA) to give epoxyqueuosine (oQ-tRNA).</text>
</comment>
<dbReference type="InterPro" id="IPR042119">
    <property type="entry name" value="QueA_dom2"/>
</dbReference>
<dbReference type="AlphaFoldDB" id="A0AAE3IPU0"/>
<dbReference type="EC" id="2.4.99.17" evidence="5"/>
<dbReference type="Proteomes" id="UP001209317">
    <property type="component" value="Unassembled WGS sequence"/>
</dbReference>
<keyword evidence="2 5" id="KW-0808">Transferase</keyword>
<sequence>MNIAAKNINIQDYTYDLPDEKIARYPLAERDKSKLLVYQNGQISETQYAYIADQLPENTLLVFNNTKVVAARLLFQKITGTTVEIFCLEPAESYADITSAMMQRNAVTWKCLVGGAKKWKEGILQKELLHEGERIVFSADKKEKHNDYFLVEFRWSGGHSFAEILSIYGNIPLPPYLNRMVEEEDKQRYQTVYAAYEGSVAAPTAGLHFTHELLEQLNNKGIAQAYVTLHVGAGTFRPVKSATMENHDMHAEFFEVSKELIRRLANEEKKIVAVGTTSLRTIESLYWMGVKLLQGKGFTDLAQWECYELPQDIPVTEALQALLAYAHETGADKLIAKTRIIIAPSYKLRVAQGVVTNFHQPNSTLLLLVAAVVGDDWRKIYDHALRNNYRFLSYGDGSLLWQQ</sequence>
<name>A0AAE3IPU0_9BACT</name>
<dbReference type="GO" id="GO:0008616">
    <property type="term" value="P:tRNA queuosine(34) biosynthetic process"/>
    <property type="evidence" value="ECO:0007669"/>
    <property type="project" value="UniProtKB-UniRule"/>
</dbReference>
<comment type="caution">
    <text evidence="6">The sequence shown here is derived from an EMBL/GenBank/DDBJ whole genome shotgun (WGS) entry which is preliminary data.</text>
</comment>
<dbReference type="HAMAP" id="MF_00113">
    <property type="entry name" value="QueA"/>
    <property type="match status" value="1"/>
</dbReference>
<keyword evidence="1 5" id="KW-0963">Cytoplasm</keyword>
<dbReference type="Pfam" id="PF02547">
    <property type="entry name" value="Queuosine_synth"/>
    <property type="match status" value="1"/>
</dbReference>
<evidence type="ECO:0000256" key="4">
    <source>
        <dbReference type="ARBA" id="ARBA00022785"/>
    </source>
</evidence>
<dbReference type="SUPFAM" id="SSF111337">
    <property type="entry name" value="QueA-like"/>
    <property type="match status" value="1"/>
</dbReference>
<gene>
    <name evidence="5" type="primary">queA</name>
    <name evidence="6" type="ORF">OD355_11535</name>
</gene>
<comment type="pathway">
    <text evidence="5">tRNA modification; tRNA-queuosine biosynthesis.</text>
</comment>
<keyword evidence="7" id="KW-1185">Reference proteome</keyword>
<comment type="catalytic activity">
    <reaction evidence="5">
        <text>7-aminomethyl-7-carbaguanosine(34) in tRNA + S-adenosyl-L-methionine = epoxyqueuosine(34) in tRNA + adenine + L-methionine + 2 H(+)</text>
        <dbReference type="Rhea" id="RHEA:32155"/>
        <dbReference type="Rhea" id="RHEA-COMP:10342"/>
        <dbReference type="Rhea" id="RHEA-COMP:18582"/>
        <dbReference type="ChEBI" id="CHEBI:15378"/>
        <dbReference type="ChEBI" id="CHEBI:16708"/>
        <dbReference type="ChEBI" id="CHEBI:57844"/>
        <dbReference type="ChEBI" id="CHEBI:59789"/>
        <dbReference type="ChEBI" id="CHEBI:82833"/>
        <dbReference type="ChEBI" id="CHEBI:194443"/>
        <dbReference type="EC" id="2.4.99.17"/>
    </reaction>
</comment>
<comment type="subunit">
    <text evidence="5">Monomer.</text>
</comment>
<dbReference type="GO" id="GO:0005737">
    <property type="term" value="C:cytoplasm"/>
    <property type="evidence" value="ECO:0007669"/>
    <property type="project" value="UniProtKB-SubCell"/>
</dbReference>
<keyword evidence="4 5" id="KW-0671">Queuosine biosynthesis</keyword>
<proteinExistence type="inferred from homology"/>
<dbReference type="InterPro" id="IPR036100">
    <property type="entry name" value="QueA_sf"/>
</dbReference>
<evidence type="ECO:0000256" key="3">
    <source>
        <dbReference type="ARBA" id="ARBA00022691"/>
    </source>
</evidence>
<reference evidence="6" key="1">
    <citation type="submission" date="2022-10" db="EMBL/GenBank/DDBJ databases">
        <authorList>
            <person name="Kim H.S."/>
            <person name="Kim J.-S."/>
            <person name="Suh M.K."/>
            <person name="Eom M.K."/>
            <person name="Lee J.-S."/>
        </authorList>
    </citation>
    <scope>NUCLEOTIDE SEQUENCE</scope>
    <source>
        <strain evidence="6">LIP-5</strain>
    </source>
</reference>